<evidence type="ECO:0000256" key="7">
    <source>
        <dbReference type="ARBA" id="ARBA00023065"/>
    </source>
</evidence>
<dbReference type="PANTHER" id="PTHR32507:SF0">
    <property type="entry name" value="NA(+)_H(+) ANTIPORTER 2-RELATED"/>
    <property type="match status" value="1"/>
</dbReference>
<feature type="transmembrane region" description="Helical" evidence="9">
    <location>
        <begin position="358"/>
        <end position="379"/>
    </location>
</feature>
<feature type="transmembrane region" description="Helical" evidence="9">
    <location>
        <begin position="16"/>
        <end position="38"/>
    </location>
</feature>
<keyword evidence="6 9" id="KW-1133">Transmembrane helix</keyword>
<feature type="domain" description="Cation/H+ exchanger transmembrane" evidence="10">
    <location>
        <begin position="32"/>
        <end position="424"/>
    </location>
</feature>
<dbReference type="EMBL" id="QGDO01000011">
    <property type="protein sequence ID" value="PWJ34145.1"/>
    <property type="molecule type" value="Genomic_DNA"/>
</dbReference>
<keyword evidence="13" id="KW-1185">Reference proteome</keyword>
<keyword evidence="7" id="KW-0406">Ion transport</keyword>
<evidence type="ECO:0000259" key="10">
    <source>
        <dbReference type="Pfam" id="PF00999"/>
    </source>
</evidence>
<dbReference type="GO" id="GO:1902600">
    <property type="term" value="P:proton transmembrane transport"/>
    <property type="evidence" value="ECO:0007669"/>
    <property type="project" value="InterPro"/>
</dbReference>
<evidence type="ECO:0000313" key="12">
    <source>
        <dbReference type="EMBL" id="PWJ34145.1"/>
    </source>
</evidence>
<evidence type="ECO:0000256" key="3">
    <source>
        <dbReference type="ARBA" id="ARBA00022449"/>
    </source>
</evidence>
<dbReference type="InterPro" id="IPR036291">
    <property type="entry name" value="NAD(P)-bd_dom_sf"/>
</dbReference>
<feature type="transmembrane region" description="Helical" evidence="9">
    <location>
        <begin position="85"/>
        <end position="104"/>
    </location>
</feature>
<feature type="transmembrane region" description="Helical" evidence="9">
    <location>
        <begin position="322"/>
        <end position="346"/>
    </location>
</feature>
<dbReference type="GO" id="GO:0015297">
    <property type="term" value="F:antiporter activity"/>
    <property type="evidence" value="ECO:0007669"/>
    <property type="project" value="UniProtKB-KW"/>
</dbReference>
<dbReference type="GO" id="GO:0005886">
    <property type="term" value="C:plasma membrane"/>
    <property type="evidence" value="ECO:0007669"/>
    <property type="project" value="UniProtKB-SubCell"/>
</dbReference>
<accession>A0A315YW61</accession>
<feature type="transmembrane region" description="Helical" evidence="9">
    <location>
        <begin position="209"/>
        <end position="232"/>
    </location>
</feature>
<dbReference type="InterPro" id="IPR003148">
    <property type="entry name" value="RCK_N"/>
</dbReference>
<dbReference type="InterPro" id="IPR038770">
    <property type="entry name" value="Na+/solute_symporter_sf"/>
</dbReference>
<feature type="transmembrane region" description="Helical" evidence="9">
    <location>
        <begin position="244"/>
        <end position="263"/>
    </location>
</feature>
<dbReference type="RefSeq" id="WP_245935662.1">
    <property type="nucleotide sequence ID" value="NZ_QGDO01000011.1"/>
</dbReference>
<evidence type="ECO:0000256" key="6">
    <source>
        <dbReference type="ARBA" id="ARBA00022989"/>
    </source>
</evidence>
<gene>
    <name evidence="12" type="ORF">BC781_11155</name>
</gene>
<feature type="transmembrane region" description="Helical" evidence="9">
    <location>
        <begin position="45"/>
        <end position="65"/>
    </location>
</feature>
<feature type="transmembrane region" description="Helical" evidence="9">
    <location>
        <begin position="142"/>
        <end position="162"/>
    </location>
</feature>
<organism evidence="12 13">
    <name type="scientific">Sediminitomix flava</name>
    <dbReference type="NCBI Taxonomy" id="379075"/>
    <lineage>
        <taxon>Bacteria</taxon>
        <taxon>Pseudomonadati</taxon>
        <taxon>Bacteroidota</taxon>
        <taxon>Cytophagia</taxon>
        <taxon>Cytophagales</taxon>
        <taxon>Flammeovirgaceae</taxon>
        <taxon>Sediminitomix</taxon>
    </lineage>
</organism>
<dbReference type="GO" id="GO:0006813">
    <property type="term" value="P:potassium ion transport"/>
    <property type="evidence" value="ECO:0007669"/>
    <property type="project" value="InterPro"/>
</dbReference>
<dbReference type="Gene3D" id="3.40.50.720">
    <property type="entry name" value="NAD(P)-binding Rossmann-like Domain"/>
    <property type="match status" value="1"/>
</dbReference>
<keyword evidence="8 9" id="KW-0472">Membrane</keyword>
<dbReference type="SUPFAM" id="SSF51735">
    <property type="entry name" value="NAD(P)-binding Rossmann-fold domains"/>
    <property type="match status" value="1"/>
</dbReference>
<evidence type="ECO:0000313" key="13">
    <source>
        <dbReference type="Proteomes" id="UP000245535"/>
    </source>
</evidence>
<feature type="transmembrane region" description="Helical" evidence="9">
    <location>
        <begin position="399"/>
        <end position="419"/>
    </location>
</feature>
<evidence type="ECO:0000256" key="4">
    <source>
        <dbReference type="ARBA" id="ARBA00022475"/>
    </source>
</evidence>
<proteinExistence type="predicted"/>
<feature type="transmembrane region" description="Helical" evidence="9">
    <location>
        <begin position="269"/>
        <end position="285"/>
    </location>
</feature>
<evidence type="ECO:0000256" key="1">
    <source>
        <dbReference type="ARBA" id="ARBA00004651"/>
    </source>
</evidence>
<name>A0A315YW61_SEDFL</name>
<feature type="domain" description="RCK N-terminal" evidence="11">
    <location>
        <begin position="438"/>
        <end position="515"/>
    </location>
</feature>
<evidence type="ECO:0000259" key="11">
    <source>
        <dbReference type="Pfam" id="PF02254"/>
    </source>
</evidence>
<evidence type="ECO:0000256" key="2">
    <source>
        <dbReference type="ARBA" id="ARBA00022448"/>
    </source>
</evidence>
<evidence type="ECO:0000256" key="9">
    <source>
        <dbReference type="SAM" id="Phobius"/>
    </source>
</evidence>
<dbReference type="PANTHER" id="PTHR32507">
    <property type="entry name" value="NA(+)/H(+) ANTIPORTER 1"/>
    <property type="match status" value="1"/>
</dbReference>
<dbReference type="Pfam" id="PF02254">
    <property type="entry name" value="TrkA_N"/>
    <property type="match status" value="1"/>
</dbReference>
<keyword evidence="3" id="KW-0050">Antiport</keyword>
<keyword evidence="2" id="KW-0813">Transport</keyword>
<dbReference type="Pfam" id="PF00999">
    <property type="entry name" value="Na_H_Exchanger"/>
    <property type="match status" value="1"/>
</dbReference>
<comment type="subcellular location">
    <subcellularLocation>
        <location evidence="1">Cell membrane</location>
        <topology evidence="1">Multi-pass membrane protein</topology>
    </subcellularLocation>
</comment>
<feature type="transmembrane region" description="Helical" evidence="9">
    <location>
        <begin position="174"/>
        <end position="197"/>
    </location>
</feature>
<evidence type="ECO:0000256" key="5">
    <source>
        <dbReference type="ARBA" id="ARBA00022692"/>
    </source>
</evidence>
<sequence>MTELENSKNSDGWTSLYFIGMFEIAGLLVLGFFAQWLAWRIKVPAILPLIIVGLVFGPISSLFTPTGEKLIDGDRIFQGERLFDVVSISVGLILFEGGLTLKFKEVKSLATVVRNMIFYGSVVTLIGGALAVHNIMGFSYQIAFLFGALIIVTGPTVIGPILRNVKPNDKISTILKWEGILIDPVGALIAILIYEFIVSGKPNEYFTLFALKTFATTVVAGVFVGGLFAWFLYKILTNKLLPYYLRNTVVLGIVIMAFALADILHAESGLLAVTILGMILANLKIEGLKEILSFKADVVLILISFLFVMLSSRMDMADLEKLMNWESLLLFLVIVLVLRPLVVFLSAIKSELNLREKIFISFICPRGIVAAGVASIFTVKMVDLAGQAGLSPKIVEDAQMLLPLTFMTIVGTVIIQGLLAKQVANALGVTRKKPNGILFLGAGETARTIAKYLKGKGIPVMLGDTAKSNVNECRTSWLPVYEGSLFSDEGLEEMDFSKFGKLFAMTSNTDINVLGNRIIGKEIGDGNVYRLASKRELEITNLENPKNLLFHGKYDFISLTQAFRRRTKIQEVGVNTQEDLEKILEEKSDSIIPLLIVHEKNAFPVTEDLVEIKEGSTLAFLPRV</sequence>
<reference evidence="12 13" key="1">
    <citation type="submission" date="2018-03" db="EMBL/GenBank/DDBJ databases">
        <title>Genomic Encyclopedia of Archaeal and Bacterial Type Strains, Phase II (KMG-II): from individual species to whole genera.</title>
        <authorList>
            <person name="Goeker M."/>
        </authorList>
    </citation>
    <scope>NUCLEOTIDE SEQUENCE [LARGE SCALE GENOMIC DNA]</scope>
    <source>
        <strain evidence="12 13">DSM 28229</strain>
    </source>
</reference>
<dbReference type="InterPro" id="IPR006153">
    <property type="entry name" value="Cation/H_exchanger_TM"/>
</dbReference>
<dbReference type="Gene3D" id="1.20.1530.20">
    <property type="match status" value="1"/>
</dbReference>
<keyword evidence="4" id="KW-1003">Cell membrane</keyword>
<evidence type="ECO:0000256" key="8">
    <source>
        <dbReference type="ARBA" id="ARBA00023136"/>
    </source>
</evidence>
<comment type="caution">
    <text evidence="12">The sequence shown here is derived from an EMBL/GenBank/DDBJ whole genome shotgun (WGS) entry which is preliminary data.</text>
</comment>
<dbReference type="AlphaFoldDB" id="A0A315YW61"/>
<feature type="transmembrane region" description="Helical" evidence="9">
    <location>
        <begin position="292"/>
        <end position="310"/>
    </location>
</feature>
<dbReference type="Proteomes" id="UP000245535">
    <property type="component" value="Unassembled WGS sequence"/>
</dbReference>
<feature type="transmembrane region" description="Helical" evidence="9">
    <location>
        <begin position="116"/>
        <end position="136"/>
    </location>
</feature>
<protein>
    <submittedName>
        <fullName evidence="12">Sodium/proton antiporter (CPA1 family)</fullName>
    </submittedName>
</protein>
<keyword evidence="5 9" id="KW-0812">Transmembrane</keyword>